<name>A0A3T0N5V8_9RHOB</name>
<keyword evidence="2" id="KW-1185">Reference proteome</keyword>
<reference evidence="1 2" key="1">
    <citation type="submission" date="2018-10" db="EMBL/GenBank/DDBJ databases">
        <title>Parasedimentitalea marina sp. nov., a psychrophilic bacterium isolated from deep seawater of the New Britain Trench.</title>
        <authorList>
            <person name="Cao J."/>
        </authorList>
    </citation>
    <scope>NUCLEOTIDE SEQUENCE [LARGE SCALE GENOMIC DNA]</scope>
    <source>
        <strain evidence="1 2">W43</strain>
    </source>
</reference>
<dbReference type="AlphaFoldDB" id="A0A3T0N5V8"/>
<protein>
    <submittedName>
        <fullName evidence="1">Uncharacterized protein</fullName>
    </submittedName>
</protein>
<dbReference type="OrthoDB" id="7857490at2"/>
<organism evidence="1 2">
    <name type="scientific">Parasedimentitalea marina</name>
    <dbReference type="NCBI Taxonomy" id="2483033"/>
    <lineage>
        <taxon>Bacteria</taxon>
        <taxon>Pseudomonadati</taxon>
        <taxon>Pseudomonadota</taxon>
        <taxon>Alphaproteobacteria</taxon>
        <taxon>Rhodobacterales</taxon>
        <taxon>Paracoccaceae</taxon>
        <taxon>Parasedimentitalea</taxon>
    </lineage>
</organism>
<proteinExistence type="predicted"/>
<dbReference type="RefSeq" id="WP_127749901.1">
    <property type="nucleotide sequence ID" value="NZ_CP033219.1"/>
</dbReference>
<evidence type="ECO:0000313" key="2">
    <source>
        <dbReference type="Proteomes" id="UP000283063"/>
    </source>
</evidence>
<dbReference type="KEGG" id="sedi:EBB79_16675"/>
<gene>
    <name evidence="1" type="ORF">EBB79_16675</name>
</gene>
<accession>A0A3T0N5V8</accession>
<dbReference type="Proteomes" id="UP000283063">
    <property type="component" value="Chromosome"/>
</dbReference>
<sequence>MFLGLIVVWFFVLGTVPALAGAWMRDPGSGFSSVSATFQHSTGGRSTDLSYYGEFGVSPFLTLGIDLNDNDNLTGHALVFARVPLEFLPSEHHLATELALGGAHYQNVWKSMHKLTLSYGHAFDSIWGPGWLAIDSAYEKRAINTGAILKLDATIGLSDNTHLRPMLQIETAKISGHQLFYTITPSLQFPLPRDLKLLIGVEHRVTTRRSIGLKVGMWHRF</sequence>
<dbReference type="EMBL" id="CP033219">
    <property type="protein sequence ID" value="AZV79349.1"/>
    <property type="molecule type" value="Genomic_DNA"/>
</dbReference>
<evidence type="ECO:0000313" key="1">
    <source>
        <dbReference type="EMBL" id="AZV79349.1"/>
    </source>
</evidence>